<dbReference type="Pfam" id="PF00929">
    <property type="entry name" value="RNase_T"/>
    <property type="match status" value="2"/>
</dbReference>
<dbReference type="InterPro" id="IPR036397">
    <property type="entry name" value="RNaseH_sf"/>
</dbReference>
<dbReference type="PANTHER" id="PTHR23044:SF61">
    <property type="entry name" value="3'-5' EXORIBONUCLEASE 1-RELATED"/>
    <property type="match status" value="1"/>
</dbReference>
<dbReference type="PANTHER" id="PTHR23044">
    <property type="entry name" value="3'-5' EXONUCLEASE ERI1-RELATED"/>
    <property type="match status" value="1"/>
</dbReference>
<dbReference type="SUPFAM" id="SSF53098">
    <property type="entry name" value="Ribonuclease H-like"/>
    <property type="match status" value="2"/>
</dbReference>
<evidence type="ECO:0000313" key="5">
    <source>
        <dbReference type="EMBL" id="PPQ66024.1"/>
    </source>
</evidence>
<evidence type="ECO:0000259" key="4">
    <source>
        <dbReference type="SMART" id="SM00479"/>
    </source>
</evidence>
<protein>
    <recommendedName>
        <fullName evidence="4">Exonuclease domain-containing protein</fullName>
    </recommendedName>
</protein>
<keyword evidence="1" id="KW-0540">Nuclease</keyword>
<reference evidence="5 6" key="1">
    <citation type="journal article" date="2018" name="Evol. Lett.">
        <title>Horizontal gene cluster transfer increased hallucinogenic mushroom diversity.</title>
        <authorList>
            <person name="Reynolds H.T."/>
            <person name="Vijayakumar V."/>
            <person name="Gluck-Thaler E."/>
            <person name="Korotkin H.B."/>
            <person name="Matheny P.B."/>
            <person name="Slot J.C."/>
        </authorList>
    </citation>
    <scope>NUCLEOTIDE SEQUENCE [LARGE SCALE GENOMIC DNA]</scope>
    <source>
        <strain evidence="5 6">SRW20</strain>
    </source>
</reference>
<keyword evidence="6" id="KW-1185">Reference proteome</keyword>
<dbReference type="InterPro" id="IPR047201">
    <property type="entry name" value="ERI-1_3'hExo-like"/>
</dbReference>
<dbReference type="CDD" id="cd06133">
    <property type="entry name" value="ERI-1_3'hExo_like"/>
    <property type="match status" value="2"/>
</dbReference>
<evidence type="ECO:0000256" key="1">
    <source>
        <dbReference type="ARBA" id="ARBA00022722"/>
    </source>
</evidence>
<sequence length="408" mass="46411">MPVTVVPRPASGAQATSSRTSANTTSLRYLLVLDFEATCWESGTRTNQEIIEFPTLLYNIQERKVEATFHKYVKPVQDPTLSEFCTQLTGITQETVDAADTFPVVWNSFIEFLDQHGVLREPSSFSFLCCGDWDIKTMLPVQLDYEASKGNNLQRLPSILTERWINVKNPFKKQYRLGQGKGMKGMLNHLKLRLEGRHHSGIDDCKNIARIVQKLQASGWEIIEFPTLLYDINKKEVKATFHRYVRPVRSPKLSQFCTSLTGIEQDTVDAAETFPSVWKGFQAFLKQQGVFNDPSSSAFLCCGDWDTKVMLPSQLAYESSSNKDSEQLEPLPVPLADRWINIKKVVRKSHNLRNAKGMMGMLRLLEITHEGRHHSGIDDCRNILKIVQKVQSDGWRPSSQDLVWSGRD</sequence>
<name>A0A409VIC4_9AGAR</name>
<organism evidence="5 6">
    <name type="scientific">Gymnopilus dilepis</name>
    <dbReference type="NCBI Taxonomy" id="231916"/>
    <lineage>
        <taxon>Eukaryota</taxon>
        <taxon>Fungi</taxon>
        <taxon>Dikarya</taxon>
        <taxon>Basidiomycota</taxon>
        <taxon>Agaricomycotina</taxon>
        <taxon>Agaricomycetes</taxon>
        <taxon>Agaricomycetidae</taxon>
        <taxon>Agaricales</taxon>
        <taxon>Agaricineae</taxon>
        <taxon>Hymenogastraceae</taxon>
        <taxon>Gymnopilus</taxon>
    </lineage>
</organism>
<dbReference type="InterPro" id="IPR013520">
    <property type="entry name" value="Ribonucl_H"/>
</dbReference>
<dbReference type="AlphaFoldDB" id="A0A409VIC4"/>
<dbReference type="InParanoid" id="A0A409VIC4"/>
<dbReference type="Proteomes" id="UP000284706">
    <property type="component" value="Unassembled WGS sequence"/>
</dbReference>
<evidence type="ECO:0000256" key="3">
    <source>
        <dbReference type="ARBA" id="ARBA00022839"/>
    </source>
</evidence>
<accession>A0A409VIC4</accession>
<dbReference type="SMART" id="SM00479">
    <property type="entry name" value="EXOIII"/>
    <property type="match status" value="1"/>
</dbReference>
<proteinExistence type="predicted"/>
<gene>
    <name evidence="5" type="ORF">CVT26_010780</name>
</gene>
<dbReference type="InterPro" id="IPR051274">
    <property type="entry name" value="3-5_Exoribonuclease"/>
</dbReference>
<dbReference type="EMBL" id="NHYE01005640">
    <property type="protein sequence ID" value="PPQ66024.1"/>
    <property type="molecule type" value="Genomic_DNA"/>
</dbReference>
<dbReference type="InterPro" id="IPR012337">
    <property type="entry name" value="RNaseH-like_sf"/>
</dbReference>
<dbReference type="STRING" id="231916.A0A409VIC4"/>
<dbReference type="Gene3D" id="3.30.420.10">
    <property type="entry name" value="Ribonuclease H-like superfamily/Ribonuclease H"/>
    <property type="match status" value="2"/>
</dbReference>
<dbReference type="GO" id="GO:0003676">
    <property type="term" value="F:nucleic acid binding"/>
    <property type="evidence" value="ECO:0007669"/>
    <property type="project" value="InterPro"/>
</dbReference>
<evidence type="ECO:0000256" key="2">
    <source>
        <dbReference type="ARBA" id="ARBA00022801"/>
    </source>
</evidence>
<comment type="caution">
    <text evidence="5">The sequence shown here is derived from an EMBL/GenBank/DDBJ whole genome shotgun (WGS) entry which is preliminary data.</text>
</comment>
<keyword evidence="3" id="KW-0269">Exonuclease</keyword>
<dbReference type="GO" id="GO:0000175">
    <property type="term" value="F:3'-5'-RNA exonuclease activity"/>
    <property type="evidence" value="ECO:0007669"/>
    <property type="project" value="InterPro"/>
</dbReference>
<dbReference type="OrthoDB" id="448399at2759"/>
<feature type="domain" description="Exonuclease" evidence="4">
    <location>
        <begin position="29"/>
        <end position="221"/>
    </location>
</feature>
<evidence type="ECO:0000313" key="6">
    <source>
        <dbReference type="Proteomes" id="UP000284706"/>
    </source>
</evidence>
<keyword evidence="2" id="KW-0378">Hydrolase</keyword>